<evidence type="ECO:0000313" key="4">
    <source>
        <dbReference type="Proteomes" id="UP000267900"/>
    </source>
</evidence>
<dbReference type="PANTHER" id="PTHR46246:SF1">
    <property type="entry name" value="GUANOSINE-3',5'-BIS(DIPHOSPHATE) 3'-PYROPHOSPHOHYDROLASE MESH1"/>
    <property type="match status" value="1"/>
</dbReference>
<sequence>MKSVSEVDLLAARAHAGQVDKNGVPYIEHVRAVAAGLAPFGDDLVKAGLLHDILEDTDWTAERLRETGVPARVVEIVEAVTNVPGMPYEEKIARITADPQATLVKISDNAHNSRPDRAAQLPPDKRERLAVKYRSARAQLWPAARQEDIEAIVRIVNPPLLAELSEHVAALDGRRGVPRSGRPGPNLRPMRRGAERDQMGSPTSPHPRRWA</sequence>
<dbReference type="PANTHER" id="PTHR46246">
    <property type="entry name" value="GUANOSINE-3',5'-BIS(DIPHOSPHATE) 3'-PYROPHOSPHOHYDROLASE MESH1"/>
    <property type="match status" value="1"/>
</dbReference>
<dbReference type="InterPro" id="IPR052194">
    <property type="entry name" value="MESH1"/>
</dbReference>
<name>A0A3S9PR65_STRLT</name>
<gene>
    <name evidence="3" type="ORF">EKH77_29310</name>
</gene>
<protein>
    <submittedName>
        <fullName evidence="3">HD domain-containing protein</fullName>
    </submittedName>
</protein>
<dbReference type="Pfam" id="PF13328">
    <property type="entry name" value="HD_4"/>
    <property type="match status" value="1"/>
</dbReference>
<organism evidence="3 4">
    <name type="scientific">Streptomyces luteoverticillatus</name>
    <name type="common">Streptoverticillium luteoverticillatus</name>
    <dbReference type="NCBI Taxonomy" id="66425"/>
    <lineage>
        <taxon>Bacteria</taxon>
        <taxon>Bacillati</taxon>
        <taxon>Actinomycetota</taxon>
        <taxon>Actinomycetes</taxon>
        <taxon>Kitasatosporales</taxon>
        <taxon>Streptomycetaceae</taxon>
        <taxon>Streptomyces</taxon>
    </lineage>
</organism>
<dbReference type="SUPFAM" id="SSF109604">
    <property type="entry name" value="HD-domain/PDEase-like"/>
    <property type="match status" value="1"/>
</dbReference>
<dbReference type="Proteomes" id="UP000267900">
    <property type="component" value="Chromosome"/>
</dbReference>
<accession>A0A3S9PR65</accession>
<evidence type="ECO:0000256" key="1">
    <source>
        <dbReference type="SAM" id="MobiDB-lite"/>
    </source>
</evidence>
<dbReference type="GO" id="GO:0008893">
    <property type="term" value="F:guanosine-3',5'-bis(diphosphate) 3'-diphosphatase activity"/>
    <property type="evidence" value="ECO:0007669"/>
    <property type="project" value="TreeGrafter"/>
</dbReference>
<keyword evidence="4" id="KW-1185">Reference proteome</keyword>
<evidence type="ECO:0000259" key="2">
    <source>
        <dbReference type="SMART" id="SM00471"/>
    </source>
</evidence>
<dbReference type="InterPro" id="IPR003607">
    <property type="entry name" value="HD/PDEase_dom"/>
</dbReference>
<reference evidence="3 4" key="1">
    <citation type="submission" date="2018-12" db="EMBL/GenBank/DDBJ databases">
        <title>The whole draft genome of Streptomyce luteoverticillatus CGMCC 15060.</title>
        <authorList>
            <person name="Feng Z."/>
            <person name="Chen G."/>
            <person name="Zhang J."/>
            <person name="Zhu H."/>
            <person name="Yu X."/>
            <person name="Zhang W."/>
            <person name="Zhang X."/>
        </authorList>
    </citation>
    <scope>NUCLEOTIDE SEQUENCE [LARGE SCALE GENOMIC DNA]</scope>
    <source>
        <strain evidence="3 4">CGMCC 15060</strain>
    </source>
</reference>
<proteinExistence type="predicted"/>
<feature type="domain" description="HD/PDEase" evidence="2">
    <location>
        <begin position="22"/>
        <end position="122"/>
    </location>
</feature>
<dbReference type="Gene3D" id="1.10.3210.10">
    <property type="entry name" value="Hypothetical protein af1432"/>
    <property type="match status" value="1"/>
</dbReference>
<dbReference type="EMBL" id="CP034587">
    <property type="protein sequence ID" value="AZQ74755.1"/>
    <property type="molecule type" value="Genomic_DNA"/>
</dbReference>
<evidence type="ECO:0000313" key="3">
    <source>
        <dbReference type="EMBL" id="AZQ74755.1"/>
    </source>
</evidence>
<feature type="region of interest" description="Disordered" evidence="1">
    <location>
        <begin position="173"/>
        <end position="211"/>
    </location>
</feature>
<dbReference type="OrthoDB" id="9802385at2"/>
<dbReference type="AlphaFoldDB" id="A0A3S9PR65"/>
<dbReference type="SMART" id="SM00471">
    <property type="entry name" value="HDc"/>
    <property type="match status" value="1"/>
</dbReference>